<sequence>MNHRGITKDELMEEIVDIFAHNYLGSSHNNDPQLSFRHYTFSATPEIIREYAKRMMSMYREYDLCGAEIFRLIESRCSTTVIKKLENVPFNAKVVSTKGDS</sequence>
<evidence type="ECO:0000313" key="1">
    <source>
        <dbReference type="EMBL" id="SVD72140.1"/>
    </source>
</evidence>
<proteinExistence type="predicted"/>
<organism evidence="1">
    <name type="scientific">marine metagenome</name>
    <dbReference type="NCBI Taxonomy" id="408172"/>
    <lineage>
        <taxon>unclassified sequences</taxon>
        <taxon>metagenomes</taxon>
        <taxon>ecological metagenomes</taxon>
    </lineage>
</organism>
<protein>
    <submittedName>
        <fullName evidence="1">Uncharacterized protein</fullName>
    </submittedName>
</protein>
<dbReference type="AlphaFoldDB" id="A0A382XMS6"/>
<gene>
    <name evidence="1" type="ORF">METZ01_LOCUS424994</name>
</gene>
<reference evidence="1" key="1">
    <citation type="submission" date="2018-05" db="EMBL/GenBank/DDBJ databases">
        <authorList>
            <person name="Lanie J.A."/>
            <person name="Ng W.-L."/>
            <person name="Kazmierczak K.M."/>
            <person name="Andrzejewski T.M."/>
            <person name="Davidsen T.M."/>
            <person name="Wayne K.J."/>
            <person name="Tettelin H."/>
            <person name="Glass J.I."/>
            <person name="Rusch D."/>
            <person name="Podicherti R."/>
            <person name="Tsui H.-C.T."/>
            <person name="Winkler M.E."/>
        </authorList>
    </citation>
    <scope>NUCLEOTIDE SEQUENCE</scope>
</reference>
<accession>A0A382XMS6</accession>
<dbReference type="EMBL" id="UINC01168879">
    <property type="protein sequence ID" value="SVD72140.1"/>
    <property type="molecule type" value="Genomic_DNA"/>
</dbReference>
<name>A0A382XMS6_9ZZZZ</name>